<dbReference type="InParanoid" id="K0KDW1"/>
<dbReference type="GO" id="GO:0000811">
    <property type="term" value="C:GINS complex"/>
    <property type="evidence" value="ECO:0007669"/>
    <property type="project" value="UniProtKB-UniRule"/>
</dbReference>
<keyword evidence="10" id="KW-1185">Reference proteome</keyword>
<dbReference type="EMBL" id="CAIF01000074">
    <property type="protein sequence ID" value="CCH43265.1"/>
    <property type="molecule type" value="Genomic_DNA"/>
</dbReference>
<dbReference type="PANTHER" id="PTHR22768">
    <property type="entry name" value="DNA REPLICATION COMPLEX GINS PROTEIN PSF3"/>
    <property type="match status" value="1"/>
</dbReference>
<evidence type="ECO:0000256" key="2">
    <source>
        <dbReference type="ARBA" id="ARBA00006343"/>
    </source>
</evidence>
<dbReference type="InterPro" id="IPR036224">
    <property type="entry name" value="GINS_bundle-like_dom_sf"/>
</dbReference>
<dbReference type="STRING" id="1206466.K0KDW1"/>
<evidence type="ECO:0000256" key="1">
    <source>
        <dbReference type="ARBA" id="ARBA00004123"/>
    </source>
</evidence>
<accession>K0KDW1</accession>
<dbReference type="InterPro" id="IPR010492">
    <property type="entry name" value="GINS_Psf3"/>
</dbReference>
<dbReference type="GO" id="GO:1902975">
    <property type="term" value="P:mitotic DNA replication initiation"/>
    <property type="evidence" value="ECO:0007669"/>
    <property type="project" value="TreeGrafter"/>
</dbReference>
<dbReference type="Pfam" id="PF05916">
    <property type="entry name" value="Sld5"/>
    <property type="match status" value="1"/>
</dbReference>
<evidence type="ECO:0000259" key="8">
    <source>
        <dbReference type="Pfam" id="PF05916"/>
    </source>
</evidence>
<feature type="domain" description="GINS subunit" evidence="8">
    <location>
        <begin position="61"/>
        <end position="155"/>
    </location>
</feature>
<comment type="function">
    <text evidence="7">The GINS complex plays an essential role in the initiation of DNA replication.</text>
</comment>
<dbReference type="InterPro" id="IPR021151">
    <property type="entry name" value="GINS_A"/>
</dbReference>
<gene>
    <name evidence="9" type="primary">PSF3</name>
    <name evidence="9" type="ORF">BN7_2813</name>
</gene>
<dbReference type="eggNOG" id="KOG1106">
    <property type="taxonomic scope" value="Eukaryota"/>
</dbReference>
<dbReference type="PANTHER" id="PTHR22768:SF0">
    <property type="entry name" value="DNA REPLICATION COMPLEX GINS PROTEIN PSF3"/>
    <property type="match status" value="1"/>
</dbReference>
<name>K0KDW1_WICCF</name>
<dbReference type="FunCoup" id="K0KDW1">
    <property type="interactions" value="427"/>
</dbReference>
<keyword evidence="5 7" id="KW-0235">DNA replication</keyword>
<evidence type="ECO:0000256" key="6">
    <source>
        <dbReference type="ARBA" id="ARBA00023242"/>
    </source>
</evidence>
<reference evidence="9 10" key="1">
    <citation type="journal article" date="2012" name="Eukaryot. Cell">
        <title>Draft genome sequence of Wickerhamomyces ciferrii NRRL Y-1031 F-60-10.</title>
        <authorList>
            <person name="Schneider J."/>
            <person name="Andrea H."/>
            <person name="Blom J."/>
            <person name="Jaenicke S."/>
            <person name="Ruckert C."/>
            <person name="Schorsch C."/>
            <person name="Szczepanowski R."/>
            <person name="Farwick M."/>
            <person name="Goesmann A."/>
            <person name="Puhler A."/>
            <person name="Schaffer S."/>
            <person name="Tauch A."/>
            <person name="Kohler T."/>
            <person name="Brinkrolf K."/>
        </authorList>
    </citation>
    <scope>NUCLEOTIDE SEQUENCE [LARGE SCALE GENOMIC DNA]</scope>
    <source>
        <strain evidence="10">ATCC 14091 / BCRC 22168 / CBS 111 / JCM 3599 / NBRC 0793 / NRRL Y-1031 F-60-10</strain>
    </source>
</reference>
<comment type="caution">
    <text evidence="9">The sequence shown here is derived from an EMBL/GenBank/DDBJ whole genome shotgun (WGS) entry which is preliminary data.</text>
</comment>
<evidence type="ECO:0000256" key="3">
    <source>
        <dbReference type="ARBA" id="ARBA00011352"/>
    </source>
</evidence>
<evidence type="ECO:0000313" key="10">
    <source>
        <dbReference type="Proteomes" id="UP000009328"/>
    </source>
</evidence>
<evidence type="ECO:0000256" key="7">
    <source>
        <dbReference type="RuleBase" id="RU367161"/>
    </source>
</evidence>
<dbReference type="InterPro" id="IPR038437">
    <property type="entry name" value="GINS_Psf3_sf"/>
</dbReference>
<evidence type="ECO:0000313" key="9">
    <source>
        <dbReference type="EMBL" id="CCH43265.1"/>
    </source>
</evidence>
<dbReference type="Gene3D" id="1.20.58.2050">
    <property type="match status" value="1"/>
</dbReference>
<evidence type="ECO:0000256" key="5">
    <source>
        <dbReference type="ARBA" id="ARBA00022705"/>
    </source>
</evidence>
<comment type="subunit">
    <text evidence="3">Component of the GINS complex which is a heterotetramer of SLD5, PSF1, PSF2 and PSF3.</text>
</comment>
<keyword evidence="6 7" id="KW-0539">Nucleus</keyword>
<dbReference type="AlphaFoldDB" id="K0KDW1"/>
<dbReference type="SUPFAM" id="SSF158573">
    <property type="entry name" value="GINS helical bundle-like"/>
    <property type="match status" value="1"/>
</dbReference>
<dbReference type="SUPFAM" id="SSF160059">
    <property type="entry name" value="PriA/YqbF domain"/>
    <property type="match status" value="1"/>
</dbReference>
<comment type="similarity">
    <text evidence="2 7">Belongs to the GINS3/PSF3 family.</text>
</comment>
<dbReference type="CDD" id="cd11713">
    <property type="entry name" value="GINS_A_psf3"/>
    <property type="match status" value="1"/>
</dbReference>
<proteinExistence type="inferred from homology"/>
<dbReference type="HOGENOM" id="CLU_081646_0_1_1"/>
<organism evidence="9 10">
    <name type="scientific">Wickerhamomyces ciferrii (strain ATCC 14091 / BCRC 22168 / CBS 111 / JCM 3599 / NBRC 0793 / NRRL Y-1031 F-60-10)</name>
    <name type="common">Yeast</name>
    <name type="synonym">Pichia ciferrii</name>
    <dbReference type="NCBI Taxonomy" id="1206466"/>
    <lineage>
        <taxon>Eukaryota</taxon>
        <taxon>Fungi</taxon>
        <taxon>Dikarya</taxon>
        <taxon>Ascomycota</taxon>
        <taxon>Saccharomycotina</taxon>
        <taxon>Saccharomycetes</taxon>
        <taxon>Phaffomycetales</taxon>
        <taxon>Wickerhamomycetaceae</taxon>
        <taxon>Wickerhamomyces</taxon>
    </lineage>
</organism>
<dbReference type="Proteomes" id="UP000009328">
    <property type="component" value="Unassembled WGS sequence"/>
</dbReference>
<evidence type="ECO:0000256" key="4">
    <source>
        <dbReference type="ARBA" id="ARBA00015140"/>
    </source>
</evidence>
<sequence>MSYYDLDDIISDGQVSCSLIAKDTKLELPIWIAEILAICSVSDDSSSFFIEMIQPEAIGSKVMNAIKTSPTSIDIHSISQHYYSLVEKWGKLYTDKKLVDVVQQMLKERSEEINNHAQSLRGAQQETSFLYTLDEFEKQLYKISHESHKNLKKWLQNESS</sequence>
<comment type="subcellular location">
    <subcellularLocation>
        <location evidence="1 7">Nucleus</location>
    </subcellularLocation>
</comment>
<protein>
    <recommendedName>
        <fullName evidence="4 7">DNA replication complex GINS protein PSF3</fullName>
    </recommendedName>
</protein>